<sequence>MTSTSQSPSSPTRPTTDAPSSHTATQSSNANSEKSADNPANGGQEEVQAAKKPSLKERAEKLWAKTQLDPTTMKIMAKGALAPTISLAAYQATNFAETYTTLGYLVGVVSILSFPIMPRSKFFQTWFLNMLSACFAACIALLAIYCAVQARLHTETRVRTGGPGTSGTPAPGAATSTYNSSAAAVSGVWLFFEIWIINTMRARNPQLMIPGIIATIFANVSMVYAPQFNSMTAGISFVKRLLESFFTGFAIGGAVSLVIFPMTMRGVVFKEFTGYIMLLRKMTKANLTYLQSLEETDMFFGRSDTNIPEKPKRTTEAQAIKDTLAGLAALHGKLSVDLTFAKREVAVGRLGPDDLQEIFKRLRGLMLPIIGLSSVIDVFERIAEDRNWNHPAPAKPIEELDDPNERSRMEAVADWHAIFRTMREPFARIVGDIDEGFEHVLITLQLIKPPKREIDTESEGDRPHPGDKEFQGYHFKRVDDYHSQKRNLLRRWCELRGFSLPDDFFENAQTAEFTAPEWYHNVKNNDERQKYRARLFIVLYVDYLLDSIAMTVHDFVKYADAKVESGKLGRKRLIVPGVKRLRKWVKSAYSRKQDAYTDEQHGMNEDGNRSSNVYLGDAYSKRRDPEHLPPSNAWERFGDRIRGVAHFLRSPASSFGFRAACATMCLAIVAYLHDTQTFYVRQRLFWAQIMVGMSMSPSAGQSLFSFVLRLVGTFAAMVTSFIIWYIVDGHTAGVLVFFWFFVAWGFFIVLKFPRFVPVGMIYSVTNTLIIGYELQVRKIGVAASESNGQAYYPIYELAPYRLATVAAGIFVAWVWTVFPYPISEHSELRRNLGSSLYLLANYYSVVVETVKIRVRGDDFQDLDSFNDKDHPAKKLEKIRQTVFSKSVLLLQGLRTHSGFIKYDVPIGGRFPRQNYDRIIARIQDILNFASLLSYASQTFSDMRNADKDGSESQWLNDFRRLVTEADITSKESTTLLSLLSASVASGQPLPPYLQHPEPYRLSAKLESLDASILSVRHMAEPGFAAFAVMQISTKFIGDDIKALLADIKELVGELDFSFHVVSTKDASPNESQDTLIRDDSNERRKAD</sequence>
<feature type="compositionally biased region" description="Basic and acidic residues" evidence="5">
    <location>
        <begin position="1075"/>
        <end position="1087"/>
    </location>
</feature>
<evidence type="ECO:0000256" key="3">
    <source>
        <dbReference type="ARBA" id="ARBA00022989"/>
    </source>
</evidence>
<feature type="transmembrane region" description="Helical" evidence="6">
    <location>
        <begin position="245"/>
        <end position="268"/>
    </location>
</feature>
<keyword evidence="3 6" id="KW-1133">Transmembrane helix</keyword>
<dbReference type="RefSeq" id="XP_013340773.1">
    <property type="nucleotide sequence ID" value="XM_013485319.1"/>
</dbReference>
<evidence type="ECO:0000259" key="8">
    <source>
        <dbReference type="Pfam" id="PF10337"/>
    </source>
</evidence>
<dbReference type="Pfam" id="PF10334">
    <property type="entry name" value="BRE4"/>
    <property type="match status" value="1"/>
</dbReference>
<dbReference type="InterPro" id="IPR049453">
    <property type="entry name" value="Memb_transporter_dom"/>
</dbReference>
<evidence type="ECO:0000256" key="4">
    <source>
        <dbReference type="ARBA" id="ARBA00023136"/>
    </source>
</evidence>
<feature type="transmembrane region" description="Helical" evidence="6">
    <location>
        <begin position="655"/>
        <end position="672"/>
    </location>
</feature>
<feature type="region of interest" description="Disordered" evidence="5">
    <location>
        <begin position="1065"/>
        <end position="1087"/>
    </location>
</feature>
<feature type="domain" description="Putative ER transporter 6TM N-terminal" evidence="8">
    <location>
        <begin position="60"/>
        <end position="445"/>
    </location>
</feature>
<dbReference type="AlphaFoldDB" id="A0A074Y3U4"/>
<protein>
    <recommendedName>
        <fullName evidence="12">ER transporter 6TM N-terminal domain-containing protein</fullName>
    </recommendedName>
</protein>
<feature type="compositionally biased region" description="Low complexity" evidence="5">
    <location>
        <begin position="1"/>
        <end position="21"/>
    </location>
</feature>
<dbReference type="GO" id="GO:0016020">
    <property type="term" value="C:membrane"/>
    <property type="evidence" value="ECO:0007669"/>
    <property type="project" value="UniProtKB-SubCell"/>
</dbReference>
<feature type="transmembrane region" description="Helical" evidence="6">
    <location>
        <begin position="178"/>
        <end position="195"/>
    </location>
</feature>
<accession>A0A074Y3U4</accession>
<keyword evidence="11" id="KW-1185">Reference proteome</keyword>
<dbReference type="GeneID" id="25371432"/>
<evidence type="ECO:0000256" key="6">
    <source>
        <dbReference type="SAM" id="Phobius"/>
    </source>
</evidence>
<comment type="subcellular location">
    <subcellularLocation>
        <location evidence="1">Membrane</location>
        <topology evidence="1">Multi-pass membrane protein</topology>
    </subcellularLocation>
</comment>
<reference evidence="10 11" key="1">
    <citation type="journal article" date="2014" name="BMC Genomics">
        <title>Genome sequencing of four Aureobasidium pullulans varieties: biotechnological potential, stress tolerance, and description of new species.</title>
        <authorList>
            <person name="Gostin Ar C."/>
            <person name="Ohm R.A."/>
            <person name="Kogej T."/>
            <person name="Sonjak S."/>
            <person name="Turk M."/>
            <person name="Zajc J."/>
            <person name="Zalar P."/>
            <person name="Grube M."/>
            <person name="Sun H."/>
            <person name="Han J."/>
            <person name="Sharma A."/>
            <person name="Chiniquy J."/>
            <person name="Ngan C.Y."/>
            <person name="Lipzen A."/>
            <person name="Barry K."/>
            <person name="Grigoriev I.V."/>
            <person name="Gunde-Cimerman N."/>
        </authorList>
    </citation>
    <scope>NUCLEOTIDE SEQUENCE [LARGE SCALE GENOMIC DNA]</scope>
    <source>
        <strain evidence="10 11">EXF-2481</strain>
    </source>
</reference>
<keyword evidence="2 6" id="KW-0812">Transmembrane</keyword>
<dbReference type="InParanoid" id="A0A074Y3U4"/>
<evidence type="ECO:0000313" key="10">
    <source>
        <dbReference type="EMBL" id="KEQ92385.1"/>
    </source>
</evidence>
<keyword evidence="4 6" id="KW-0472">Membrane</keyword>
<dbReference type="InterPro" id="IPR018823">
    <property type="entry name" value="ArAE_2_N"/>
</dbReference>
<proteinExistence type="predicted"/>
<feature type="compositionally biased region" description="Polar residues" evidence="5">
    <location>
        <begin position="1065"/>
        <end position="1074"/>
    </location>
</feature>
<feature type="transmembrane region" description="Helical" evidence="6">
    <location>
        <begin position="706"/>
        <end position="727"/>
    </location>
</feature>
<evidence type="ECO:0000256" key="1">
    <source>
        <dbReference type="ARBA" id="ARBA00004141"/>
    </source>
</evidence>
<organism evidence="10 11">
    <name type="scientific">Aureobasidium subglaciale (strain EXF-2481)</name>
    <name type="common">Aureobasidium pullulans var. subglaciale</name>
    <dbReference type="NCBI Taxonomy" id="1043005"/>
    <lineage>
        <taxon>Eukaryota</taxon>
        <taxon>Fungi</taxon>
        <taxon>Dikarya</taxon>
        <taxon>Ascomycota</taxon>
        <taxon>Pezizomycotina</taxon>
        <taxon>Dothideomycetes</taxon>
        <taxon>Dothideomycetidae</taxon>
        <taxon>Dothideales</taxon>
        <taxon>Saccotheciaceae</taxon>
        <taxon>Aureobasidium</taxon>
    </lineage>
</organism>
<evidence type="ECO:0000256" key="5">
    <source>
        <dbReference type="SAM" id="MobiDB-lite"/>
    </source>
</evidence>
<name>A0A074Y3U4_AURSE</name>
<feature type="compositionally biased region" description="Polar residues" evidence="5">
    <location>
        <begin position="22"/>
        <end position="33"/>
    </location>
</feature>
<dbReference type="Proteomes" id="UP000030641">
    <property type="component" value="Unassembled WGS sequence"/>
</dbReference>
<evidence type="ECO:0000259" key="9">
    <source>
        <dbReference type="Pfam" id="PF13515"/>
    </source>
</evidence>
<evidence type="ECO:0000256" key="2">
    <source>
        <dbReference type="ARBA" id="ARBA00022692"/>
    </source>
</evidence>
<dbReference type="STRING" id="1043005.A0A074Y3U4"/>
<feature type="domain" description="Integral membrane bound transporter" evidence="9">
    <location>
        <begin position="667"/>
        <end position="815"/>
    </location>
</feature>
<feature type="region of interest" description="Disordered" evidence="5">
    <location>
        <begin position="1"/>
        <end position="54"/>
    </location>
</feature>
<feature type="transmembrane region" description="Helical" evidence="6">
    <location>
        <begin position="126"/>
        <end position="150"/>
    </location>
</feature>
<evidence type="ECO:0008006" key="12">
    <source>
        <dbReference type="Google" id="ProtNLM"/>
    </source>
</evidence>
<feature type="transmembrane region" description="Helical" evidence="6">
    <location>
        <begin position="734"/>
        <end position="752"/>
    </location>
</feature>
<gene>
    <name evidence="10" type="ORF">AUEXF2481DRAFT_7782</name>
</gene>
<dbReference type="EMBL" id="KL584771">
    <property type="protein sequence ID" value="KEQ92385.1"/>
    <property type="molecule type" value="Genomic_DNA"/>
</dbReference>
<dbReference type="PANTHER" id="PTHR37994">
    <property type="entry name" value="ARAE_2_N DOMAIN-CONTAINING PROTEIN-RELATED"/>
    <property type="match status" value="1"/>
</dbReference>
<evidence type="ECO:0000313" key="11">
    <source>
        <dbReference type="Proteomes" id="UP000030641"/>
    </source>
</evidence>
<feature type="transmembrane region" description="Helical" evidence="6">
    <location>
        <begin position="802"/>
        <end position="822"/>
    </location>
</feature>
<dbReference type="Pfam" id="PF13515">
    <property type="entry name" value="FUSC_2"/>
    <property type="match status" value="1"/>
</dbReference>
<dbReference type="OrthoDB" id="2274698at2759"/>
<dbReference type="OMA" id="RFPKKQY"/>
<dbReference type="HOGENOM" id="CLU_001788_0_1_1"/>
<feature type="domain" description="DUF2421" evidence="7">
    <location>
        <begin position="819"/>
        <end position="994"/>
    </location>
</feature>
<dbReference type="PANTHER" id="PTHR37994:SF4">
    <property type="entry name" value="ER TRANSPORTER 6TM N-TERMINAL DOMAIN-CONTAINING PROTEIN-RELATED"/>
    <property type="match status" value="1"/>
</dbReference>
<feature type="transmembrane region" description="Helical" evidence="6">
    <location>
        <begin position="207"/>
        <end position="225"/>
    </location>
</feature>
<dbReference type="Pfam" id="PF10337">
    <property type="entry name" value="ArAE_2_N"/>
    <property type="match status" value="1"/>
</dbReference>
<dbReference type="InterPro" id="IPR018820">
    <property type="entry name" value="BRE4-related_DUF2421"/>
</dbReference>
<feature type="transmembrane region" description="Helical" evidence="6">
    <location>
        <begin position="99"/>
        <end position="117"/>
    </location>
</feature>
<evidence type="ECO:0000259" key="7">
    <source>
        <dbReference type="Pfam" id="PF10334"/>
    </source>
</evidence>